<comment type="caution">
    <text evidence="2">The sequence shown here is derived from an EMBL/GenBank/DDBJ whole genome shotgun (WGS) entry which is preliminary data.</text>
</comment>
<proteinExistence type="predicted"/>
<evidence type="ECO:0000313" key="3">
    <source>
        <dbReference type="Proteomes" id="UP000652427"/>
    </source>
</evidence>
<reference evidence="2 3" key="1">
    <citation type="submission" date="2020-06" db="EMBL/GenBank/DDBJ databases">
        <authorList>
            <person name="Kim S.-J."/>
            <person name="Park S.-J."/>
        </authorList>
    </citation>
    <scope>NUCLEOTIDE SEQUENCE [LARGE SCALE GENOMIC DNA]</scope>
    <source>
        <strain evidence="2 3">SW-151</strain>
    </source>
</reference>
<sequence length="97" mass="10639">MREALTARDYYPYCAAARVAGAAPISRGPKDYGRHLDGDVRGIARNKADTAFKIAKKAPPVSRQGHFIHLRFRSELETGADTVAARFQRKDVGVQPG</sequence>
<evidence type="ECO:0000313" key="2">
    <source>
        <dbReference type="EMBL" id="NVD27980.1"/>
    </source>
</evidence>
<organism evidence="2 3">
    <name type="scientific">Parasphingorhabdus flavimaris</name>
    <dbReference type="NCBI Taxonomy" id="266812"/>
    <lineage>
        <taxon>Bacteria</taxon>
        <taxon>Pseudomonadati</taxon>
        <taxon>Pseudomonadota</taxon>
        <taxon>Alphaproteobacteria</taxon>
        <taxon>Sphingomonadales</taxon>
        <taxon>Sphingomonadaceae</taxon>
        <taxon>Parasphingorhabdus</taxon>
    </lineage>
</organism>
<dbReference type="InterPro" id="IPR008613">
    <property type="entry name" value="Excalibur_Ca-bd_domain"/>
</dbReference>
<dbReference type="Proteomes" id="UP000652427">
    <property type="component" value="Unassembled WGS sequence"/>
</dbReference>
<protein>
    <submittedName>
        <fullName evidence="2">Excalibur calcium-binding domain-containing protein</fullName>
    </submittedName>
</protein>
<evidence type="ECO:0000259" key="1">
    <source>
        <dbReference type="SMART" id="SM00894"/>
    </source>
</evidence>
<dbReference type="Pfam" id="PF05901">
    <property type="entry name" value="Excalibur"/>
    <property type="match status" value="1"/>
</dbReference>
<gene>
    <name evidence="2" type="ORF">HUO14_08705</name>
</gene>
<accession>A0ABX2N2Q1</accession>
<dbReference type="EMBL" id="JABWMH010000002">
    <property type="protein sequence ID" value="NVD27980.1"/>
    <property type="molecule type" value="Genomic_DNA"/>
</dbReference>
<dbReference type="SMART" id="SM00894">
    <property type="entry name" value="Excalibur"/>
    <property type="match status" value="1"/>
</dbReference>
<feature type="domain" description="Excalibur calcium-binding" evidence="1">
    <location>
        <begin position="10"/>
        <end position="46"/>
    </location>
</feature>
<name>A0ABX2N2Q1_9SPHN</name>
<keyword evidence="3" id="KW-1185">Reference proteome</keyword>